<dbReference type="PANTHER" id="PTHR31845">
    <property type="entry name" value="FINGER DOMAIN PROTEIN, PUTATIVE-RELATED"/>
    <property type="match status" value="1"/>
</dbReference>
<dbReference type="GO" id="GO:0000976">
    <property type="term" value="F:transcription cis-regulatory region binding"/>
    <property type="evidence" value="ECO:0007669"/>
    <property type="project" value="TreeGrafter"/>
</dbReference>
<feature type="region of interest" description="Disordered" evidence="7">
    <location>
        <begin position="985"/>
        <end position="1064"/>
    </location>
</feature>
<evidence type="ECO:0000313" key="8">
    <source>
        <dbReference type="EMBL" id="OQO11285.1"/>
    </source>
</evidence>
<feature type="region of interest" description="Disordered" evidence="7">
    <location>
        <begin position="1"/>
        <end position="126"/>
    </location>
</feature>
<proteinExistence type="predicted"/>
<accession>A0A1V8TIS2</accession>
<keyword evidence="3" id="KW-0238">DNA-binding</keyword>
<feature type="region of interest" description="Disordered" evidence="7">
    <location>
        <begin position="1262"/>
        <end position="1320"/>
    </location>
</feature>
<evidence type="ECO:0000256" key="5">
    <source>
        <dbReference type="ARBA" id="ARBA00023242"/>
    </source>
</evidence>
<keyword evidence="9" id="KW-1185">Reference proteome</keyword>
<feature type="compositionally biased region" description="Basic and acidic residues" evidence="7">
    <location>
        <begin position="802"/>
        <end position="820"/>
    </location>
</feature>
<feature type="compositionally biased region" description="Polar residues" evidence="7">
    <location>
        <begin position="17"/>
        <end position="35"/>
    </location>
</feature>
<dbReference type="EMBL" id="NAJO01000007">
    <property type="protein sequence ID" value="OQO11285.1"/>
    <property type="molecule type" value="Genomic_DNA"/>
</dbReference>
<feature type="compositionally biased region" description="Polar residues" evidence="7">
    <location>
        <begin position="985"/>
        <end position="1008"/>
    </location>
</feature>
<dbReference type="STRING" id="1507870.A0A1V8TIS2"/>
<feature type="compositionally biased region" description="Basic and acidic residues" evidence="7">
    <location>
        <begin position="48"/>
        <end position="69"/>
    </location>
</feature>
<evidence type="ECO:0000313" key="9">
    <source>
        <dbReference type="Proteomes" id="UP000192596"/>
    </source>
</evidence>
<evidence type="ECO:0000256" key="7">
    <source>
        <dbReference type="SAM" id="MobiDB-lite"/>
    </source>
</evidence>
<evidence type="ECO:0000256" key="6">
    <source>
        <dbReference type="SAM" id="Coils"/>
    </source>
</evidence>
<feature type="region of interest" description="Disordered" evidence="7">
    <location>
        <begin position="1337"/>
        <end position="1429"/>
    </location>
</feature>
<comment type="caution">
    <text evidence="8">The sequence shown here is derived from an EMBL/GenBank/DDBJ whole genome shotgun (WGS) entry which is preliminary data.</text>
</comment>
<sequence>MAESSGAVASAFVDFTEPSQWTGTGPKQQQDNEVTMSDADDGSSDVQDEPRALKADTQHCSETRDHDDGPYSDGESDAHSEASLPDAVEFRNKVYSGDREETVGPPSDSYEQPPNMTSAEKTQTTESVDKHYAADGITIDATSVAPIPIDGDWPDEDTLPEAVDHVHDIALDDQERCDQQIYSESSSGSADDNQTENVGIDMNNEAEFTQQRADPPRRHDQARPTQADCASVVESRQQASSRQVRFSQPAPQEVHRDYSRTQHPSVTPRTAPDDDTHDLLRVIEYKLRQKEQSSISAFTQERAYLEAEISASHEASADLDRRVHRLREDLRTLEQEKQKADADHEVEQRESANAIQDLRDTVQSRVNELRNVTQQLEKAEEAKFDAERKVEDLEARLQDVNASHTDALAKLETAAHQISEQRINTQVLETKVVALESAERKSLADNVASLRAMVETQLSAVTDTGTNITRELQTMRQTLEGLDGKAIASPSDCAAVSEKVGDIVKGVEEAVHALATTVNSHSDDEAIARINSIVMGATQTLHQDLMSWQCTVEQQDVSDKQEHAELMERLQTSLQRAVELETQLRKAKSAQDGLIEAASTRDVNIDDVTPQVTIPARASPDPTREDVEIEIAQARQEGYADGVRFMSDSATSFRIQEKATYANAAKEVTAERDNAVQQLYEKSEQAEMLSRDIERLQSELTVQSNLKTQLEEVKADLQSKDAELEMAHSAANEKNAIETRNKSLTGEIENLRTQLAENAEAYDQLNSDRDGCRQATADAISEVHDLRSRHAKLEESNAQVSRDLEGSKEEVETAESARNDALSRVDTLVVSEKKLKARLESALSSETAAKSAIERLRSEHSAAREDWQRQLSEADDKLAQSDTGLLHTKESFENLRRDAEHKHRVQVEALQSRLADAENDVDAKVQDMNKFKRTVQERWTQEEDKWREALNKARRDLTDVAEAKKVAISALEAAEQAVNDRVSNARNVGTNTDSDLQNTAPLANTSALPPTIRDDDTEDTPQQSSVHATVLQSTNKETPNTGTGPVTMPPRQRRKVDRSTHSTGPILAPEVIRPKSRDATALTKVPGPLVEESQFGRYAASYPKGSQMHTEFRTCFTANSDEMLDSGSTRALPETVPETQSDEALLKFADFKNAVSSSDVPVATAVASQSRYFTWTGKPLVNEPQGQGVSMATLPVADGQDFHIYEDPQQRTEEALQVAAAPKMDYIFRKPVAKPNSASKRTASYGSVHDYSRTVLQPVPSIDRYKTPEPTRAQKAKKAGDHSAMSGNHSNHSSSPPFVLDHGGRSQSQYHTVAGSAKPTRRTLAPYAPVDARLAGRSNLNKRSAPHDTLAERPGTAKRRQTTSNVATRSQGISNGVGMLSGSSQSVNDLPRIVDPGRHVPGTGGLGTRMKRFGGGSSRNNTSVKKSSKSELIEFAAASRTAQLENLENKLEHLVHALSAQHQQQTGELSPPDSQPHNDASGPATGLSHVEEVLQAVCDDKDPNGPGAYHNGSGVPTVLSSASEYIASARALKGDTTISMQEAGRLFERYQRLMAPNNPFVILPEHTDVWELAQERPFLMQAIVAVSLIDDLPRSHRMCKDVMRQLGERMLMNSEKSMELLQGILVVVNWWHMHLHDSQQSTNLIHLAMALVTDLNIDRAPGTCSQMSKEVSHGPMASKTPKAATSDERRALLGTYYLGSMLSTSFHKLEPLKWTPWMSQSLEVLERMAEYESDVFLVRLVNAQHIQEEISTAALTGIPIAITSQAYAAQLDRITVPPTISRLQYLLQLQLANARISLWDRSFQDLLDDKSKHSQLQSRLPDIWRFVSAVKDYADVYFSVPVSEYLTLPFPAFAQFGFAFISLMRLATMDVPGWDAKCMRDHLDFGEIMEHCSSRFEAVEASGLDGLNINNDAFTRWAQKTRWLKQFFDSKMTPETARPLGPMPAGLEKKMRISGMLEEVAPGAAAQGPQGPTPPGEGWMGAMGMEGFTYFDEAFWNSFNVGDFDFGLDMSAG</sequence>
<dbReference type="GO" id="GO:0000981">
    <property type="term" value="F:DNA-binding transcription factor activity, RNA polymerase II-specific"/>
    <property type="evidence" value="ECO:0007669"/>
    <property type="project" value="TreeGrafter"/>
</dbReference>
<feature type="region of interest" description="Disordered" evidence="7">
    <location>
        <begin position="790"/>
        <end position="820"/>
    </location>
</feature>
<protein>
    <submittedName>
        <fullName evidence="8">Uncharacterized protein</fullName>
    </submittedName>
</protein>
<feature type="coiled-coil region" evidence="6">
    <location>
        <begin position="316"/>
        <end position="410"/>
    </location>
</feature>
<evidence type="ECO:0000256" key="3">
    <source>
        <dbReference type="ARBA" id="ARBA00023125"/>
    </source>
</evidence>
<dbReference type="GO" id="GO:0005634">
    <property type="term" value="C:nucleus"/>
    <property type="evidence" value="ECO:0007669"/>
    <property type="project" value="UniProtKB-SubCell"/>
</dbReference>
<keyword evidence="5" id="KW-0539">Nucleus</keyword>
<keyword evidence="2" id="KW-0805">Transcription regulation</keyword>
<feature type="compositionally biased region" description="Low complexity" evidence="7">
    <location>
        <begin position="1282"/>
        <end position="1295"/>
    </location>
</feature>
<comment type="subcellular location">
    <subcellularLocation>
        <location evidence="1">Nucleus</location>
    </subcellularLocation>
</comment>
<keyword evidence="4" id="KW-0804">Transcription</keyword>
<keyword evidence="6" id="KW-0175">Coiled coil</keyword>
<feature type="region of interest" description="Disordered" evidence="7">
    <location>
        <begin position="1664"/>
        <end position="1684"/>
    </location>
</feature>
<feature type="compositionally biased region" description="Polar residues" evidence="7">
    <location>
        <begin position="1362"/>
        <end position="1374"/>
    </location>
</feature>
<dbReference type="Gene3D" id="1.10.287.1490">
    <property type="match status" value="1"/>
</dbReference>
<feature type="compositionally biased region" description="Polar residues" evidence="7">
    <location>
        <begin position="109"/>
        <end position="126"/>
    </location>
</feature>
<feature type="coiled-coil region" evidence="6">
    <location>
        <begin position="857"/>
        <end position="956"/>
    </location>
</feature>
<feature type="compositionally biased region" description="Polar residues" evidence="7">
    <location>
        <begin position="1020"/>
        <end position="1044"/>
    </location>
</feature>
<feature type="compositionally biased region" description="Basic and acidic residues" evidence="7">
    <location>
        <begin position="88"/>
        <end position="102"/>
    </location>
</feature>
<dbReference type="InterPro" id="IPR051089">
    <property type="entry name" value="prtT"/>
</dbReference>
<feature type="region of interest" description="Disordered" evidence="7">
    <location>
        <begin position="173"/>
        <end position="275"/>
    </location>
</feature>
<feature type="compositionally biased region" description="Acidic residues" evidence="7">
    <location>
        <begin position="38"/>
        <end position="47"/>
    </location>
</feature>
<dbReference type="PANTHER" id="PTHR31845:SF10">
    <property type="entry name" value="ZN(II)2CYS6 TRANSCRIPTION FACTOR (EUROFUNG)"/>
    <property type="match status" value="1"/>
</dbReference>
<evidence type="ECO:0000256" key="4">
    <source>
        <dbReference type="ARBA" id="ARBA00023163"/>
    </source>
</evidence>
<evidence type="ECO:0000256" key="1">
    <source>
        <dbReference type="ARBA" id="ARBA00004123"/>
    </source>
</evidence>
<feature type="region of interest" description="Disordered" evidence="7">
    <location>
        <begin position="1459"/>
        <end position="1485"/>
    </location>
</feature>
<feature type="compositionally biased region" description="Polar residues" evidence="7">
    <location>
        <begin position="180"/>
        <end position="197"/>
    </location>
</feature>
<feature type="coiled-coil region" evidence="6">
    <location>
        <begin position="563"/>
        <end position="590"/>
    </location>
</feature>
<feature type="compositionally biased region" description="Polar residues" evidence="7">
    <location>
        <begin position="234"/>
        <end position="250"/>
    </location>
</feature>
<dbReference type="OrthoDB" id="5226580at2759"/>
<organism evidence="8 9">
    <name type="scientific">Cryoendolithus antarcticus</name>
    <dbReference type="NCBI Taxonomy" id="1507870"/>
    <lineage>
        <taxon>Eukaryota</taxon>
        <taxon>Fungi</taxon>
        <taxon>Dikarya</taxon>
        <taxon>Ascomycota</taxon>
        <taxon>Pezizomycotina</taxon>
        <taxon>Dothideomycetes</taxon>
        <taxon>Dothideomycetidae</taxon>
        <taxon>Cladosporiales</taxon>
        <taxon>Cladosporiaceae</taxon>
        <taxon>Cryoendolithus</taxon>
    </lineage>
</organism>
<reference evidence="9" key="1">
    <citation type="submission" date="2017-03" db="EMBL/GenBank/DDBJ databases">
        <title>Genomes of endolithic fungi from Antarctica.</title>
        <authorList>
            <person name="Coleine C."/>
            <person name="Masonjones S."/>
            <person name="Stajich J.E."/>
        </authorList>
    </citation>
    <scope>NUCLEOTIDE SEQUENCE [LARGE SCALE GENOMIC DNA]</scope>
    <source>
        <strain evidence="9">CCFEE 5527</strain>
    </source>
</reference>
<name>A0A1V8TIS2_9PEZI</name>
<dbReference type="Proteomes" id="UP000192596">
    <property type="component" value="Unassembled WGS sequence"/>
</dbReference>
<dbReference type="InParanoid" id="A0A1V8TIS2"/>
<gene>
    <name evidence="8" type="ORF">B0A48_05541</name>
</gene>
<evidence type="ECO:0000256" key="2">
    <source>
        <dbReference type="ARBA" id="ARBA00023015"/>
    </source>
</evidence>
<feature type="compositionally biased region" description="Gly residues" evidence="7">
    <location>
        <begin position="1402"/>
        <end position="1417"/>
    </location>
</feature>